<accession>I0YRW6</accession>
<evidence type="ECO:0000256" key="5">
    <source>
        <dbReference type="ARBA" id="ARBA00022737"/>
    </source>
</evidence>
<organism evidence="12 13">
    <name type="scientific">Coccomyxa subellipsoidea (strain C-169)</name>
    <name type="common">Green microalga</name>
    <dbReference type="NCBI Taxonomy" id="574566"/>
    <lineage>
        <taxon>Eukaryota</taxon>
        <taxon>Viridiplantae</taxon>
        <taxon>Chlorophyta</taxon>
        <taxon>core chlorophytes</taxon>
        <taxon>Trebouxiophyceae</taxon>
        <taxon>Trebouxiophyceae incertae sedis</taxon>
        <taxon>Coccomyxaceae</taxon>
        <taxon>Coccomyxa</taxon>
        <taxon>Coccomyxa subellipsoidea</taxon>
    </lineage>
</organism>
<keyword evidence="6" id="KW-0243">Dynein</keyword>
<reference evidence="12 13" key="1">
    <citation type="journal article" date="2012" name="Genome Biol.">
        <title>The genome of the polar eukaryotic microalga coccomyxa subellipsoidea reveals traits of cold adaptation.</title>
        <authorList>
            <person name="Blanc G."/>
            <person name="Agarkova I."/>
            <person name="Grimwood J."/>
            <person name="Kuo A."/>
            <person name="Brueggeman A."/>
            <person name="Dunigan D."/>
            <person name="Gurnon J."/>
            <person name="Ladunga I."/>
            <person name="Lindquist E."/>
            <person name="Lucas S."/>
            <person name="Pangilinan J."/>
            <person name="Proschold T."/>
            <person name="Salamov A."/>
            <person name="Schmutz J."/>
            <person name="Weeks D."/>
            <person name="Yamada T."/>
            <person name="Claverie J.M."/>
            <person name="Grigoriev I."/>
            <person name="Van Etten J."/>
            <person name="Lomsadze A."/>
            <person name="Borodovsky M."/>
        </authorList>
    </citation>
    <scope>NUCLEOTIDE SEQUENCE [LARGE SCALE GENOMIC DNA]</scope>
    <source>
        <strain evidence="12 13">C-169</strain>
    </source>
</reference>
<dbReference type="GO" id="GO:0005930">
    <property type="term" value="C:axoneme"/>
    <property type="evidence" value="ECO:0007669"/>
    <property type="project" value="UniProtKB-SubCell"/>
</dbReference>
<dbReference type="Gene3D" id="3.80.10.10">
    <property type="entry name" value="Ribonuclease Inhibitor"/>
    <property type="match status" value="1"/>
</dbReference>
<proteinExistence type="inferred from homology"/>
<keyword evidence="5" id="KW-0677">Repeat</keyword>
<evidence type="ECO:0000256" key="2">
    <source>
        <dbReference type="ARBA" id="ARBA00022490"/>
    </source>
</evidence>
<dbReference type="eggNOG" id="KOG0531">
    <property type="taxonomic scope" value="Eukaryota"/>
</dbReference>
<dbReference type="GeneID" id="17039117"/>
<evidence type="ECO:0000256" key="8">
    <source>
        <dbReference type="ARBA" id="ARBA00023212"/>
    </source>
</evidence>
<dbReference type="RefSeq" id="XP_005645679.1">
    <property type="nucleotide sequence ID" value="XM_005645622.1"/>
</dbReference>
<keyword evidence="9" id="KW-0966">Cell projection</keyword>
<dbReference type="SUPFAM" id="SSF52058">
    <property type="entry name" value="L domain-like"/>
    <property type="match status" value="1"/>
</dbReference>
<dbReference type="OrthoDB" id="266138at2759"/>
<keyword evidence="3" id="KW-0433">Leucine-rich repeat</keyword>
<dbReference type="InterPro" id="IPR025875">
    <property type="entry name" value="Leu-rich_rpt_4"/>
</dbReference>
<dbReference type="GO" id="GO:0005874">
    <property type="term" value="C:microtubule"/>
    <property type="evidence" value="ECO:0007669"/>
    <property type="project" value="UniProtKB-KW"/>
</dbReference>
<comment type="caution">
    <text evidence="12">The sequence shown here is derived from an EMBL/GenBank/DDBJ whole genome shotgun (WGS) entry which is preliminary data.</text>
</comment>
<evidence type="ECO:0000256" key="1">
    <source>
        <dbReference type="ARBA" id="ARBA00004430"/>
    </source>
</evidence>
<dbReference type="STRING" id="574566.I0YRW6"/>
<keyword evidence="2" id="KW-0963">Cytoplasm</keyword>
<keyword evidence="13" id="KW-1185">Reference proteome</keyword>
<dbReference type="KEGG" id="csl:COCSUDRAFT_17982"/>
<evidence type="ECO:0000256" key="9">
    <source>
        <dbReference type="ARBA" id="ARBA00023273"/>
    </source>
</evidence>
<dbReference type="PANTHER" id="PTHR15454">
    <property type="entry name" value="NISCHARIN RELATED"/>
    <property type="match status" value="1"/>
</dbReference>
<dbReference type="SMART" id="SM00365">
    <property type="entry name" value="LRR_SD22"/>
    <property type="match status" value="4"/>
</dbReference>
<dbReference type="InterPro" id="IPR032675">
    <property type="entry name" value="LRR_dom_sf"/>
</dbReference>
<gene>
    <name evidence="12" type="ORF">COCSUDRAFT_17982</name>
</gene>
<keyword evidence="4" id="KW-0493">Microtubule</keyword>
<keyword evidence="7" id="KW-0505">Motor protein</keyword>
<name>I0YRW6_COCSC</name>
<dbReference type="PROSITE" id="PS51450">
    <property type="entry name" value="LRR"/>
    <property type="match status" value="4"/>
</dbReference>
<evidence type="ECO:0000313" key="13">
    <source>
        <dbReference type="Proteomes" id="UP000007264"/>
    </source>
</evidence>
<keyword evidence="8" id="KW-0206">Cytoskeleton</keyword>
<evidence type="ECO:0000256" key="3">
    <source>
        <dbReference type="ARBA" id="ARBA00022614"/>
    </source>
</evidence>
<sequence length="191" mass="21156">MSKSSSIKEAIGRFEKENNVVANEAEKVDLTAQIPPIEKMDASLGVLKNCEQLSLSTNNIEKLGGLNSLPKLKVLSLGRNQIKKLEALDGIAETLQELWISYNLLEKLAGVEKLVKLRVLWMSNNKVRDWAELDRLAANACLEELLLLGNPFNPAPGTPEYRMEVLKRLPGLKKLDGVPVEPEERESAKAA</sequence>
<dbReference type="AlphaFoldDB" id="I0YRW6"/>
<protein>
    <recommendedName>
        <fullName evidence="11">Dynein axonemal light chain 1</fullName>
    </recommendedName>
</protein>
<dbReference type="Pfam" id="PF12799">
    <property type="entry name" value="LRR_4"/>
    <property type="match status" value="2"/>
</dbReference>
<dbReference type="InterPro" id="IPR001611">
    <property type="entry name" value="Leu-rich_rpt"/>
</dbReference>
<evidence type="ECO:0000256" key="7">
    <source>
        <dbReference type="ARBA" id="ARBA00023175"/>
    </source>
</evidence>
<dbReference type="GO" id="GO:0030286">
    <property type="term" value="C:dynein complex"/>
    <property type="evidence" value="ECO:0007669"/>
    <property type="project" value="UniProtKB-KW"/>
</dbReference>
<comment type="similarity">
    <text evidence="10">Belongs to the dynein light chain LC1-type family.</text>
</comment>
<comment type="subcellular location">
    <subcellularLocation>
        <location evidence="1">Cytoplasm</location>
        <location evidence="1">Cytoskeleton</location>
        <location evidence="1">Cilium axoneme</location>
    </subcellularLocation>
</comment>
<evidence type="ECO:0000313" key="12">
    <source>
        <dbReference type="EMBL" id="EIE21135.1"/>
    </source>
</evidence>
<dbReference type="EMBL" id="AGSI01000013">
    <property type="protein sequence ID" value="EIE21135.1"/>
    <property type="molecule type" value="Genomic_DNA"/>
</dbReference>
<dbReference type="Proteomes" id="UP000007264">
    <property type="component" value="Unassembled WGS sequence"/>
</dbReference>
<evidence type="ECO:0000256" key="6">
    <source>
        <dbReference type="ARBA" id="ARBA00023017"/>
    </source>
</evidence>
<evidence type="ECO:0000256" key="4">
    <source>
        <dbReference type="ARBA" id="ARBA00022701"/>
    </source>
</evidence>
<dbReference type="FunFam" id="3.80.10.10:FF:000049">
    <property type="entry name" value="Dynein light chain 1"/>
    <property type="match status" value="1"/>
</dbReference>
<dbReference type="PANTHER" id="PTHR15454:SF73">
    <property type="entry name" value="DYNEIN AXONEMAL LIGHT CHAIN 1"/>
    <property type="match status" value="1"/>
</dbReference>
<evidence type="ECO:0000256" key="11">
    <source>
        <dbReference type="ARBA" id="ARBA00049760"/>
    </source>
</evidence>
<evidence type="ECO:0000256" key="10">
    <source>
        <dbReference type="ARBA" id="ARBA00049659"/>
    </source>
</evidence>